<dbReference type="PRINTS" id="PR01011">
    <property type="entry name" value="GLUTPROXDASE"/>
</dbReference>
<proteinExistence type="inferred from homology"/>
<gene>
    <name evidence="5" type="ORF">LCGC14_0997670</name>
</gene>
<evidence type="ECO:0000256" key="1">
    <source>
        <dbReference type="ARBA" id="ARBA00006926"/>
    </source>
</evidence>
<sequence>MTEIYTYSINSLQGQNIDLSAYKDKVILVVNTASECGFTPQYEGLQALHKQYRDKGLVIIGVPCNQFGHQEPGDATVISEGCLINYGVDFLITEKVDVNGTQSHPLFSYLRKALPGVFGNKIKWNFTKFLIGRDGKPLYRFAPITKPEKLEKYIKQALVKA</sequence>
<dbReference type="PROSITE" id="PS00460">
    <property type="entry name" value="GLUTATHIONE_PEROXID_1"/>
    <property type="match status" value="1"/>
</dbReference>
<accession>A0A0F9N8N6</accession>
<dbReference type="GO" id="GO:0004601">
    <property type="term" value="F:peroxidase activity"/>
    <property type="evidence" value="ECO:0007669"/>
    <property type="project" value="UniProtKB-KW"/>
</dbReference>
<reference evidence="5" key="1">
    <citation type="journal article" date="2015" name="Nature">
        <title>Complex archaea that bridge the gap between prokaryotes and eukaryotes.</title>
        <authorList>
            <person name="Spang A."/>
            <person name="Saw J.H."/>
            <person name="Jorgensen S.L."/>
            <person name="Zaremba-Niedzwiedzka K."/>
            <person name="Martijn J."/>
            <person name="Lind A.E."/>
            <person name="van Eijk R."/>
            <person name="Schleper C."/>
            <person name="Guy L."/>
            <person name="Ettema T.J."/>
        </authorList>
    </citation>
    <scope>NUCLEOTIDE SEQUENCE</scope>
</reference>
<dbReference type="PANTHER" id="PTHR11592:SF78">
    <property type="entry name" value="GLUTATHIONE PEROXIDASE"/>
    <property type="match status" value="1"/>
</dbReference>
<dbReference type="InterPro" id="IPR013766">
    <property type="entry name" value="Thioredoxin_domain"/>
</dbReference>
<dbReference type="InterPro" id="IPR036249">
    <property type="entry name" value="Thioredoxin-like_sf"/>
</dbReference>
<dbReference type="CDD" id="cd00340">
    <property type="entry name" value="GSH_Peroxidase"/>
    <property type="match status" value="1"/>
</dbReference>
<comment type="similarity">
    <text evidence="1">Belongs to the glutathione peroxidase family.</text>
</comment>
<dbReference type="AlphaFoldDB" id="A0A0F9N8N6"/>
<dbReference type="PIRSF" id="PIRSF000303">
    <property type="entry name" value="Glutathion_perox"/>
    <property type="match status" value="1"/>
</dbReference>
<evidence type="ECO:0000256" key="2">
    <source>
        <dbReference type="ARBA" id="ARBA00022559"/>
    </source>
</evidence>
<dbReference type="EMBL" id="LAZR01003833">
    <property type="protein sequence ID" value="KKN14279.1"/>
    <property type="molecule type" value="Genomic_DNA"/>
</dbReference>
<keyword evidence="2" id="KW-0575">Peroxidase</keyword>
<dbReference type="InterPro" id="IPR000889">
    <property type="entry name" value="Glutathione_peroxidase"/>
</dbReference>
<dbReference type="PROSITE" id="PS51355">
    <property type="entry name" value="GLUTATHIONE_PEROXID_3"/>
    <property type="match status" value="1"/>
</dbReference>
<keyword evidence="3" id="KW-0560">Oxidoreductase</keyword>
<evidence type="ECO:0000259" key="4">
    <source>
        <dbReference type="PROSITE" id="PS51352"/>
    </source>
</evidence>
<dbReference type="FunFam" id="3.40.30.10:FF:000010">
    <property type="entry name" value="Glutathione peroxidase"/>
    <property type="match status" value="1"/>
</dbReference>
<name>A0A0F9N8N6_9ZZZZ</name>
<dbReference type="Gene3D" id="3.40.30.10">
    <property type="entry name" value="Glutaredoxin"/>
    <property type="match status" value="1"/>
</dbReference>
<dbReference type="Pfam" id="PF00255">
    <property type="entry name" value="GSHPx"/>
    <property type="match status" value="1"/>
</dbReference>
<protein>
    <recommendedName>
        <fullName evidence="4">Thioredoxin domain-containing protein</fullName>
    </recommendedName>
</protein>
<organism evidence="5">
    <name type="scientific">marine sediment metagenome</name>
    <dbReference type="NCBI Taxonomy" id="412755"/>
    <lineage>
        <taxon>unclassified sequences</taxon>
        <taxon>metagenomes</taxon>
        <taxon>ecological metagenomes</taxon>
    </lineage>
</organism>
<evidence type="ECO:0000256" key="3">
    <source>
        <dbReference type="ARBA" id="ARBA00023002"/>
    </source>
</evidence>
<dbReference type="InterPro" id="IPR029759">
    <property type="entry name" value="GPX_AS"/>
</dbReference>
<dbReference type="PROSITE" id="PS51352">
    <property type="entry name" value="THIOREDOXIN_2"/>
    <property type="match status" value="1"/>
</dbReference>
<dbReference type="GO" id="GO:0034599">
    <property type="term" value="P:cellular response to oxidative stress"/>
    <property type="evidence" value="ECO:0007669"/>
    <property type="project" value="TreeGrafter"/>
</dbReference>
<comment type="caution">
    <text evidence="5">The sequence shown here is derived from an EMBL/GenBank/DDBJ whole genome shotgun (WGS) entry which is preliminary data.</text>
</comment>
<feature type="domain" description="Thioredoxin" evidence="4">
    <location>
        <begin position="1"/>
        <end position="159"/>
    </location>
</feature>
<evidence type="ECO:0000313" key="5">
    <source>
        <dbReference type="EMBL" id="KKN14279.1"/>
    </source>
</evidence>
<dbReference type="SUPFAM" id="SSF52833">
    <property type="entry name" value="Thioredoxin-like"/>
    <property type="match status" value="1"/>
</dbReference>
<dbReference type="PANTHER" id="PTHR11592">
    <property type="entry name" value="GLUTATHIONE PEROXIDASE"/>
    <property type="match status" value="1"/>
</dbReference>